<dbReference type="EMBL" id="SRSF01000005">
    <property type="protein sequence ID" value="THH37978.1"/>
    <property type="molecule type" value="Genomic_DNA"/>
</dbReference>
<dbReference type="AlphaFoldDB" id="A0A4S4NID5"/>
<dbReference type="OrthoDB" id="9782250at2"/>
<keyword evidence="1" id="KW-1133">Transmembrane helix</keyword>
<proteinExistence type="predicted"/>
<keyword evidence="1" id="KW-0812">Transmembrane</keyword>
<feature type="transmembrane region" description="Helical" evidence="1">
    <location>
        <begin position="44"/>
        <end position="65"/>
    </location>
</feature>
<gene>
    <name evidence="2" type="ORF">E4021_13175</name>
</gene>
<sequence>MNHDYPTIRPPWSSLFGSAWALGIVLIFAFGIPRFSFVLSANVTGQYGLVSLVFVAMWCTPWVFLTRAGRDSMGMKWPDRPAWLLSADAILDRIVPKAHRVELKGKSLRKRSEHLSS</sequence>
<evidence type="ECO:0000313" key="3">
    <source>
        <dbReference type="Proteomes" id="UP000308528"/>
    </source>
</evidence>
<reference evidence="2 3" key="1">
    <citation type="submission" date="2019-04" db="EMBL/GenBank/DDBJ databases">
        <title>Lewinella litorea sp. nov., isolated from a marine sand.</title>
        <authorList>
            <person name="Yoon J.-H."/>
        </authorList>
    </citation>
    <scope>NUCLEOTIDE SEQUENCE [LARGE SCALE GENOMIC DNA]</scope>
    <source>
        <strain evidence="2 3">HSMS-39</strain>
    </source>
</reference>
<protein>
    <submittedName>
        <fullName evidence="2">Uncharacterized protein</fullName>
    </submittedName>
</protein>
<accession>A0A4S4NID5</accession>
<evidence type="ECO:0000256" key="1">
    <source>
        <dbReference type="SAM" id="Phobius"/>
    </source>
</evidence>
<comment type="caution">
    <text evidence="2">The sequence shown here is derived from an EMBL/GenBank/DDBJ whole genome shotgun (WGS) entry which is preliminary data.</text>
</comment>
<keyword evidence="3" id="KW-1185">Reference proteome</keyword>
<dbReference type="RefSeq" id="WP_136459825.1">
    <property type="nucleotide sequence ID" value="NZ_SRSF01000005.1"/>
</dbReference>
<evidence type="ECO:0000313" key="2">
    <source>
        <dbReference type="EMBL" id="THH37978.1"/>
    </source>
</evidence>
<dbReference type="Proteomes" id="UP000308528">
    <property type="component" value="Unassembled WGS sequence"/>
</dbReference>
<name>A0A4S4NID5_9BACT</name>
<organism evidence="2 3">
    <name type="scientific">Neolewinella litorea</name>
    <dbReference type="NCBI Taxonomy" id="2562452"/>
    <lineage>
        <taxon>Bacteria</taxon>
        <taxon>Pseudomonadati</taxon>
        <taxon>Bacteroidota</taxon>
        <taxon>Saprospiria</taxon>
        <taxon>Saprospirales</taxon>
        <taxon>Lewinellaceae</taxon>
        <taxon>Neolewinella</taxon>
    </lineage>
</organism>
<keyword evidence="1" id="KW-0472">Membrane</keyword>
<feature type="transmembrane region" description="Helical" evidence="1">
    <location>
        <begin position="12"/>
        <end position="32"/>
    </location>
</feature>